<dbReference type="SUPFAM" id="SSF53098">
    <property type="entry name" value="Ribonuclease H-like"/>
    <property type="match status" value="1"/>
</dbReference>
<dbReference type="InterPro" id="IPR036397">
    <property type="entry name" value="RNaseH_sf"/>
</dbReference>
<gene>
    <name evidence="3" type="ORF">GGR04_004647</name>
</gene>
<dbReference type="GO" id="GO:0015074">
    <property type="term" value="P:DNA integration"/>
    <property type="evidence" value="ECO:0007669"/>
    <property type="project" value="InterPro"/>
</dbReference>
<evidence type="ECO:0000259" key="2">
    <source>
        <dbReference type="PROSITE" id="PS50994"/>
    </source>
</evidence>
<dbReference type="GO" id="GO:0003676">
    <property type="term" value="F:nucleic acid binding"/>
    <property type="evidence" value="ECO:0007669"/>
    <property type="project" value="InterPro"/>
</dbReference>
<dbReference type="PROSITE" id="PS50994">
    <property type="entry name" value="INTEGRASE"/>
    <property type="match status" value="1"/>
</dbReference>
<name>A0A7W6MME7_9HYPH</name>
<organism evidence="3 4">
    <name type="scientific">Aureimonas pseudogalii</name>
    <dbReference type="NCBI Taxonomy" id="1744844"/>
    <lineage>
        <taxon>Bacteria</taxon>
        <taxon>Pseudomonadati</taxon>
        <taxon>Pseudomonadota</taxon>
        <taxon>Alphaproteobacteria</taxon>
        <taxon>Hyphomicrobiales</taxon>
        <taxon>Aurantimonadaceae</taxon>
        <taxon>Aureimonas</taxon>
    </lineage>
</organism>
<dbReference type="AlphaFoldDB" id="A0A7W6MME7"/>
<reference evidence="3 4" key="1">
    <citation type="submission" date="2020-08" db="EMBL/GenBank/DDBJ databases">
        <title>Genomic Encyclopedia of Type Strains, Phase IV (KMG-IV): sequencing the most valuable type-strain genomes for metagenomic binning, comparative biology and taxonomic classification.</title>
        <authorList>
            <person name="Goeker M."/>
        </authorList>
    </citation>
    <scope>NUCLEOTIDE SEQUENCE [LARGE SCALE GENOMIC DNA]</scope>
    <source>
        <strain evidence="3 4">DSM 102238</strain>
    </source>
</reference>
<dbReference type="Pfam" id="PF22483">
    <property type="entry name" value="Mu-transpos_C_2"/>
    <property type="match status" value="1"/>
</dbReference>
<proteinExistence type="inferred from homology"/>
<comment type="similarity">
    <text evidence="1">Belongs to the transposase IS21/IS408/IS1162 family.</text>
</comment>
<sequence length="496" mass="56482">METIAKIRRAHLVQGKKIKEICRELKVSRKVVRKVLRSDETSFSYERSVQPMPKLGAWTPELDRMLATNQARPSRERLTLIRLFEDLRGLGYEGGYDAVRRYARGWQREQASVTASAFVPLSFDPGEAYQFDWSHEVVLINGTTMQVKVAHVRLCHSRMMFVRAYPRESQEMVFDAHDRAFAFFRGACTRGIYDNMKTAVDAIYVGRDRAYNRRFLQMCGHYLVDPVACTPASGWEKGQVENQVGLVRERFFTPRLRVKSYEELNAWLLDRTIAFAKAHRHPELRDRTVWEAFEAERGSLVPYRGHFDGFHGVQAAVSKTCLVRFDSNRYSVTASAVGRPVEIRAYADRIEIRQEGRIVGEHTRGFGREQTIYDPWHYVPVLAKKPGALRNGAPFKDWVLPAGLERVRRKLGASPDGGRQMVDILTAVLSDGLPAVEAACLEALGEGVHSADVILNILARAREPARPITIMTPDALRLRHEPVADCARYDNLRRAL</sequence>
<dbReference type="EMBL" id="JACIEK010000030">
    <property type="protein sequence ID" value="MBB4000767.1"/>
    <property type="molecule type" value="Genomic_DNA"/>
</dbReference>
<evidence type="ECO:0000313" key="3">
    <source>
        <dbReference type="EMBL" id="MBB4000767.1"/>
    </source>
</evidence>
<dbReference type="Proteomes" id="UP000542776">
    <property type="component" value="Unassembled WGS sequence"/>
</dbReference>
<dbReference type="InterPro" id="IPR054353">
    <property type="entry name" value="IstA-like_C"/>
</dbReference>
<dbReference type="InterPro" id="IPR012337">
    <property type="entry name" value="RNaseH-like_sf"/>
</dbReference>
<evidence type="ECO:0000256" key="1">
    <source>
        <dbReference type="ARBA" id="ARBA00009277"/>
    </source>
</evidence>
<accession>A0A7W6MME7</accession>
<feature type="domain" description="Integrase catalytic" evidence="2">
    <location>
        <begin position="121"/>
        <end position="297"/>
    </location>
</feature>
<protein>
    <submittedName>
        <fullName evidence="3">Transposase</fullName>
    </submittedName>
</protein>
<dbReference type="PANTHER" id="PTHR35004">
    <property type="entry name" value="TRANSPOSASE RV3428C-RELATED"/>
    <property type="match status" value="1"/>
</dbReference>
<keyword evidence="4" id="KW-1185">Reference proteome</keyword>
<dbReference type="PANTHER" id="PTHR35004:SF7">
    <property type="entry name" value="INTEGRASE PROTEIN"/>
    <property type="match status" value="1"/>
</dbReference>
<dbReference type="InterPro" id="IPR001584">
    <property type="entry name" value="Integrase_cat-core"/>
</dbReference>
<dbReference type="NCBIfam" id="NF033546">
    <property type="entry name" value="transpos_IS21"/>
    <property type="match status" value="1"/>
</dbReference>
<comment type="caution">
    <text evidence="3">The sequence shown here is derived from an EMBL/GenBank/DDBJ whole genome shotgun (WGS) entry which is preliminary data.</text>
</comment>
<evidence type="ECO:0000313" key="4">
    <source>
        <dbReference type="Proteomes" id="UP000542776"/>
    </source>
</evidence>
<dbReference type="Gene3D" id="3.30.420.10">
    <property type="entry name" value="Ribonuclease H-like superfamily/Ribonuclease H"/>
    <property type="match status" value="1"/>
</dbReference>